<comment type="caution">
    <text evidence="5">The sequence shown here is derived from an EMBL/GenBank/DDBJ whole genome shotgun (WGS) entry which is preliminary data.</text>
</comment>
<dbReference type="Gene3D" id="3.40.630.30">
    <property type="match status" value="1"/>
</dbReference>
<protein>
    <submittedName>
        <fullName evidence="5">GNAT family N-acetyltransferase</fullName>
    </submittedName>
</protein>
<keyword evidence="2" id="KW-0012">Acyltransferase</keyword>
<name>A0AA90YRT8_9RHOB</name>
<dbReference type="PANTHER" id="PTHR43877:SF5">
    <property type="entry name" value="BLL8307 PROTEIN"/>
    <property type="match status" value="1"/>
</dbReference>
<accession>A0AA90YRT8</accession>
<evidence type="ECO:0000256" key="2">
    <source>
        <dbReference type="ARBA" id="ARBA00023315"/>
    </source>
</evidence>
<dbReference type="SUPFAM" id="SSF55729">
    <property type="entry name" value="Acyl-CoA N-acyltransferases (Nat)"/>
    <property type="match status" value="1"/>
</dbReference>
<evidence type="ECO:0000313" key="5">
    <source>
        <dbReference type="EMBL" id="NOE17783.1"/>
    </source>
</evidence>
<evidence type="ECO:0000313" key="7">
    <source>
        <dbReference type="Proteomes" id="UP000599383"/>
    </source>
</evidence>
<keyword evidence="1" id="KW-0808">Transferase</keyword>
<feature type="domain" description="N-acetyltransferase" evidence="3">
    <location>
        <begin position="2"/>
        <end position="155"/>
    </location>
</feature>
<evidence type="ECO:0000313" key="4">
    <source>
        <dbReference type="EMBL" id="NOD31580.1"/>
    </source>
</evidence>
<dbReference type="CDD" id="cd04301">
    <property type="entry name" value="NAT_SF"/>
    <property type="match status" value="1"/>
</dbReference>
<dbReference type="Proteomes" id="UP000599383">
    <property type="component" value="Unassembled WGS sequence"/>
</dbReference>
<dbReference type="GO" id="GO:0016747">
    <property type="term" value="F:acyltransferase activity, transferring groups other than amino-acyl groups"/>
    <property type="evidence" value="ECO:0007669"/>
    <property type="project" value="InterPro"/>
</dbReference>
<dbReference type="Proteomes" id="UP000597886">
    <property type="component" value="Unassembled WGS sequence"/>
</dbReference>
<dbReference type="Pfam" id="PF00583">
    <property type="entry name" value="Acetyltransf_1"/>
    <property type="match status" value="1"/>
</dbReference>
<dbReference type="InterPro" id="IPR050832">
    <property type="entry name" value="Bact_Acetyltransf"/>
</dbReference>
<gene>
    <name evidence="4" type="ORF">GS617_14990</name>
    <name evidence="5" type="ORF">GS634_06550</name>
</gene>
<keyword evidence="7" id="KW-1185">Reference proteome</keyword>
<reference evidence="5 7" key="1">
    <citation type="submission" date="2019-12" db="EMBL/GenBank/DDBJ databases">
        <title>Ruegeria JWLKs population differentiation of coral mucus and skeleton niches.</title>
        <authorList>
            <person name="Luo D."/>
        </authorList>
    </citation>
    <scope>NUCLEOTIDE SEQUENCE</scope>
    <source>
        <strain evidence="5">HKCCD6181</strain>
        <strain evidence="4 7">HKCCD6238</strain>
    </source>
</reference>
<sequence length="158" mass="16971">MIEIREADPTSDVLRPIVEAHFAHSESAGPAESNHTMSAESLAGPGIRFCAIYDDQQALGCGALKLLPDGTAEVKSVHILAQARGRGLARVMMTHLADLARAEGVEALVLETGAEHLPEYDAARKLYEALGYSYCGPIFGYSDDPNSAFMRLALEPRS</sequence>
<dbReference type="RefSeq" id="WP_171329136.1">
    <property type="nucleotide sequence ID" value="NZ_WVQY01000005.1"/>
</dbReference>
<proteinExistence type="predicted"/>
<dbReference type="EMBL" id="WVRA01000002">
    <property type="protein sequence ID" value="NOE17783.1"/>
    <property type="molecule type" value="Genomic_DNA"/>
</dbReference>
<dbReference type="PROSITE" id="PS51186">
    <property type="entry name" value="GNAT"/>
    <property type="match status" value="1"/>
</dbReference>
<organism evidence="5 6">
    <name type="scientific">Ruegeria atlantica</name>
    <dbReference type="NCBI Taxonomy" id="81569"/>
    <lineage>
        <taxon>Bacteria</taxon>
        <taxon>Pseudomonadati</taxon>
        <taxon>Pseudomonadota</taxon>
        <taxon>Alphaproteobacteria</taxon>
        <taxon>Rhodobacterales</taxon>
        <taxon>Roseobacteraceae</taxon>
        <taxon>Ruegeria</taxon>
    </lineage>
</organism>
<dbReference type="InterPro" id="IPR000182">
    <property type="entry name" value="GNAT_dom"/>
</dbReference>
<evidence type="ECO:0000259" key="3">
    <source>
        <dbReference type="PROSITE" id="PS51186"/>
    </source>
</evidence>
<dbReference type="AlphaFoldDB" id="A0AA90YRT8"/>
<dbReference type="EMBL" id="WVQY01000005">
    <property type="protein sequence ID" value="NOD31580.1"/>
    <property type="molecule type" value="Genomic_DNA"/>
</dbReference>
<dbReference type="InterPro" id="IPR016181">
    <property type="entry name" value="Acyl_CoA_acyltransferase"/>
</dbReference>
<evidence type="ECO:0000313" key="6">
    <source>
        <dbReference type="Proteomes" id="UP000597886"/>
    </source>
</evidence>
<evidence type="ECO:0000256" key="1">
    <source>
        <dbReference type="ARBA" id="ARBA00022679"/>
    </source>
</evidence>
<dbReference type="PANTHER" id="PTHR43877">
    <property type="entry name" value="AMINOALKYLPHOSPHONATE N-ACETYLTRANSFERASE-RELATED-RELATED"/>
    <property type="match status" value="1"/>
</dbReference>